<dbReference type="InterPro" id="IPR037171">
    <property type="entry name" value="NagB/RpiA_transferase-like"/>
</dbReference>
<keyword evidence="2" id="KW-1185">Reference proteome</keyword>
<proteinExistence type="predicted"/>
<protein>
    <submittedName>
        <fullName evidence="1">CoA-transferase</fullName>
    </submittedName>
</protein>
<evidence type="ECO:0000313" key="2">
    <source>
        <dbReference type="Proteomes" id="UP000239867"/>
    </source>
</evidence>
<name>A0A2L1GLL9_9BACT</name>
<dbReference type="PANTHER" id="PTHR43293">
    <property type="entry name" value="ACETATE COA-TRANSFERASE YDIF"/>
    <property type="match status" value="1"/>
</dbReference>
<dbReference type="RefSeq" id="WP_181040378.1">
    <property type="nucleotide sequence ID" value="NZ_CP021255.1"/>
</dbReference>
<sequence length="332" mass="36795">MFWTGLSPDEARAALVKKDKSMRDKRMSLKEAIDRFVKPGANVAFGGFVDIRQAIASAHELIRHGFRDLTLSFQSAGMGPDVLAGAMIARPDHCSIRRVELAYWAHEGYGLSPVCRVMAEQALIEFEDWSNYNMSARFKAGALGIPFMPCRGPMGSDILKTSRTKVIDCPFTGRKISLVPASHPNVALLHVQAADKFGNCVIRGSEGTDPEIAMASEHTIITCEQLVSHELMATRPNDIVIPFAAVDAVVQVPFGAYPGACHRHYYFSERYIHEFTNLVTPIIRGGSTEALKAWYDEYVFGVNSFEEYLAKLPSAELLKAQLAERENYEAFA</sequence>
<dbReference type="Proteomes" id="UP000239867">
    <property type="component" value="Chromosome"/>
</dbReference>
<accession>A0A2L1GLL9</accession>
<dbReference type="SUPFAM" id="SSF100950">
    <property type="entry name" value="NagB/RpiA/CoA transferase-like"/>
    <property type="match status" value="1"/>
</dbReference>
<gene>
    <name evidence="1" type="ORF">CAY53_02640</name>
</gene>
<evidence type="ECO:0000313" key="1">
    <source>
        <dbReference type="EMBL" id="AVD70507.1"/>
    </source>
</evidence>
<organism evidence="1 2">
    <name type="scientific">Desulfobulbus oralis</name>
    <dbReference type="NCBI Taxonomy" id="1986146"/>
    <lineage>
        <taxon>Bacteria</taxon>
        <taxon>Pseudomonadati</taxon>
        <taxon>Thermodesulfobacteriota</taxon>
        <taxon>Desulfobulbia</taxon>
        <taxon>Desulfobulbales</taxon>
        <taxon>Desulfobulbaceae</taxon>
        <taxon>Desulfobulbus</taxon>
    </lineage>
</organism>
<dbReference type="Gene3D" id="3.40.1080.10">
    <property type="entry name" value="Glutaconate Coenzyme A-transferase"/>
    <property type="match status" value="1"/>
</dbReference>
<dbReference type="SMART" id="SM00882">
    <property type="entry name" value="CoA_trans"/>
    <property type="match status" value="1"/>
</dbReference>
<dbReference type="PANTHER" id="PTHR43293:SF3">
    <property type="entry name" value="CHOLESTEROL RING-CLEAVING HYDROLASE IPDB SUBUNIT"/>
    <property type="match status" value="1"/>
</dbReference>
<dbReference type="KEGG" id="deo:CAY53_02640"/>
<keyword evidence="1" id="KW-0808">Transferase</keyword>
<dbReference type="EMBL" id="CP021255">
    <property type="protein sequence ID" value="AVD70507.1"/>
    <property type="molecule type" value="Genomic_DNA"/>
</dbReference>
<dbReference type="AlphaFoldDB" id="A0A2L1GLL9"/>
<dbReference type="InterPro" id="IPR004165">
    <property type="entry name" value="CoA_trans_fam_I"/>
</dbReference>
<dbReference type="Gene3D" id="3.30.30.40">
    <property type="match status" value="1"/>
</dbReference>
<dbReference type="GO" id="GO:0008410">
    <property type="term" value="F:CoA-transferase activity"/>
    <property type="evidence" value="ECO:0007669"/>
    <property type="project" value="InterPro"/>
</dbReference>
<dbReference type="Pfam" id="PF01144">
    <property type="entry name" value="CoA_trans"/>
    <property type="match status" value="1"/>
</dbReference>
<reference evidence="1 2" key="1">
    <citation type="journal article" date="2018" name="MBio">
        <title>Insights into the evolution of host association through the isolation and characterization of a novel human periodontal pathobiont, Desulfobulbus oralis.</title>
        <authorList>
            <person name="Cross K.L."/>
            <person name="Chirania P."/>
            <person name="Xiong W."/>
            <person name="Beall C.J."/>
            <person name="Elkins J.G."/>
            <person name="Giannone R.J."/>
            <person name="Griffen A.L."/>
            <person name="Guss A.M."/>
            <person name="Hettich R.L."/>
            <person name="Joshi S.S."/>
            <person name="Mokrzan E.M."/>
            <person name="Martin R.K."/>
            <person name="Zhulin I.B."/>
            <person name="Leys E.J."/>
            <person name="Podar M."/>
        </authorList>
    </citation>
    <scope>NUCLEOTIDE SEQUENCE [LARGE SCALE GENOMIC DNA]</scope>
    <source>
        <strain evidence="1 2">ORNL</strain>
    </source>
</reference>